<dbReference type="SUPFAM" id="SSF103473">
    <property type="entry name" value="MFS general substrate transporter"/>
    <property type="match status" value="1"/>
</dbReference>
<feature type="transmembrane region" description="Helical" evidence="5">
    <location>
        <begin position="341"/>
        <end position="367"/>
    </location>
</feature>
<organism evidence="7 8">
    <name type="scientific">Verticillium nonalfalfae</name>
    <dbReference type="NCBI Taxonomy" id="1051616"/>
    <lineage>
        <taxon>Eukaryota</taxon>
        <taxon>Fungi</taxon>
        <taxon>Dikarya</taxon>
        <taxon>Ascomycota</taxon>
        <taxon>Pezizomycotina</taxon>
        <taxon>Sordariomycetes</taxon>
        <taxon>Hypocreomycetidae</taxon>
        <taxon>Glomerellales</taxon>
        <taxon>Plectosphaerellaceae</taxon>
        <taxon>Verticillium</taxon>
    </lineage>
</organism>
<feature type="transmembrane region" description="Helical" evidence="5">
    <location>
        <begin position="104"/>
        <end position="122"/>
    </location>
</feature>
<dbReference type="GO" id="GO:0005886">
    <property type="term" value="C:plasma membrane"/>
    <property type="evidence" value="ECO:0007669"/>
    <property type="project" value="TreeGrafter"/>
</dbReference>
<feature type="transmembrane region" description="Helical" evidence="5">
    <location>
        <begin position="419"/>
        <end position="443"/>
    </location>
</feature>
<evidence type="ECO:0000256" key="3">
    <source>
        <dbReference type="ARBA" id="ARBA00022989"/>
    </source>
</evidence>
<evidence type="ECO:0000256" key="4">
    <source>
        <dbReference type="ARBA" id="ARBA00023136"/>
    </source>
</evidence>
<feature type="transmembrane region" description="Helical" evidence="5">
    <location>
        <begin position="388"/>
        <end position="413"/>
    </location>
</feature>
<dbReference type="EMBL" id="RBVV01000009">
    <property type="protein sequence ID" value="RNJ60151.1"/>
    <property type="molecule type" value="Genomic_DNA"/>
</dbReference>
<gene>
    <name evidence="7" type="ORF">D7B24_009180</name>
</gene>
<evidence type="ECO:0000259" key="6">
    <source>
        <dbReference type="PROSITE" id="PS50850"/>
    </source>
</evidence>
<dbReference type="GeneID" id="39612869"/>
<feature type="transmembrane region" description="Helical" evidence="5">
    <location>
        <begin position="309"/>
        <end position="329"/>
    </location>
</feature>
<keyword evidence="3 5" id="KW-1133">Transmembrane helix</keyword>
<sequence length="522" mass="56616">MASWREAFALSKTQVQDASPPGTVEIFDIGDTEGATPNASIVLFPKPSADPRDPLNLPTWRRVAALLTASIYAFVANYLSSLMAPSLQMWPAQFPNDPQPQFRLTRLIAVNILMLGASNIWWVPLSNWAGRRPVLIIATLMMTVCSVWGATATSYNSLLAARIFQGAGGGASETVAPALVGDMFFAHERGRAMAVYTIFLAAGATAGGLSGGYIAFHYGWDSTFWVSVALAGFCFLTTLIFVPESLFDRAEPSSPELSDEKQKGQAIHEESHELVQPLSLVASLGFRRPAGSLVDHFTRPWRALRLPGTWVVTLHYAGLVGGIVTISTVGAHQMAMPPYSWGANAGLVNVGGLVGVVLGYIYTYVLSDSRFKKKAKVRGHGMSEAEDRLPLLGFPLAVSTCGFFVFGFCAQYPGGSRWVGLQVGFAMLSFGLMQVPSIGFNYLIDAYTVAASDCFTVATIIRSCIAFAWTFFVSDWEHHSGPAEPFGIFGMLMGLFSLTTIPLWLYGKRLRIVTAPMIQGWM</sequence>
<comment type="subcellular location">
    <subcellularLocation>
        <location evidence="1">Membrane</location>
        <topology evidence="1">Multi-pass membrane protein</topology>
    </subcellularLocation>
</comment>
<dbReference type="PANTHER" id="PTHR23502">
    <property type="entry name" value="MAJOR FACILITATOR SUPERFAMILY"/>
    <property type="match status" value="1"/>
</dbReference>
<accession>A0A3M9YJ97</accession>
<dbReference type="Gene3D" id="1.20.1250.20">
    <property type="entry name" value="MFS general substrate transporter like domains"/>
    <property type="match status" value="1"/>
</dbReference>
<dbReference type="InterPro" id="IPR011701">
    <property type="entry name" value="MFS"/>
</dbReference>
<feature type="transmembrane region" description="Helical" evidence="5">
    <location>
        <begin position="134"/>
        <end position="155"/>
    </location>
</feature>
<feature type="transmembrane region" description="Helical" evidence="5">
    <location>
        <begin position="222"/>
        <end position="242"/>
    </location>
</feature>
<evidence type="ECO:0000256" key="5">
    <source>
        <dbReference type="SAM" id="Phobius"/>
    </source>
</evidence>
<feature type="transmembrane region" description="Helical" evidence="5">
    <location>
        <begin position="486"/>
        <end position="507"/>
    </location>
</feature>
<dbReference type="InterPro" id="IPR020846">
    <property type="entry name" value="MFS_dom"/>
</dbReference>
<proteinExistence type="predicted"/>
<dbReference type="InterPro" id="IPR036259">
    <property type="entry name" value="MFS_trans_sf"/>
</dbReference>
<dbReference type="Proteomes" id="UP000267145">
    <property type="component" value="Unassembled WGS sequence"/>
</dbReference>
<evidence type="ECO:0000256" key="2">
    <source>
        <dbReference type="ARBA" id="ARBA00022692"/>
    </source>
</evidence>
<dbReference type="STRING" id="1051616.A0A3M9YJ97"/>
<feature type="domain" description="Major facilitator superfamily (MFS) profile" evidence="6">
    <location>
        <begin position="65"/>
        <end position="522"/>
    </location>
</feature>
<evidence type="ECO:0000256" key="1">
    <source>
        <dbReference type="ARBA" id="ARBA00004141"/>
    </source>
</evidence>
<keyword evidence="8" id="KW-1185">Reference proteome</keyword>
<feature type="transmembrane region" description="Helical" evidence="5">
    <location>
        <begin position="193"/>
        <end position="216"/>
    </location>
</feature>
<evidence type="ECO:0000313" key="8">
    <source>
        <dbReference type="Proteomes" id="UP000267145"/>
    </source>
</evidence>
<dbReference type="GO" id="GO:0022857">
    <property type="term" value="F:transmembrane transporter activity"/>
    <property type="evidence" value="ECO:0007669"/>
    <property type="project" value="InterPro"/>
</dbReference>
<keyword evidence="4 5" id="KW-0472">Membrane</keyword>
<reference evidence="7 8" key="1">
    <citation type="submission" date="2018-10" db="EMBL/GenBank/DDBJ databases">
        <title>Genome sequence of Verticillium nonalfalfae VnAa140.</title>
        <authorList>
            <person name="Stajich J.E."/>
            <person name="Kasson M.T."/>
        </authorList>
    </citation>
    <scope>NUCLEOTIDE SEQUENCE [LARGE SCALE GENOMIC DNA]</scope>
    <source>
        <strain evidence="7 8">VnAa140</strain>
    </source>
</reference>
<dbReference type="PROSITE" id="PS50850">
    <property type="entry name" value="MFS"/>
    <property type="match status" value="1"/>
</dbReference>
<feature type="transmembrane region" description="Helical" evidence="5">
    <location>
        <begin position="63"/>
        <end position="84"/>
    </location>
</feature>
<protein>
    <recommendedName>
        <fullName evidence="6">Major facilitator superfamily (MFS) profile domain-containing protein</fullName>
    </recommendedName>
</protein>
<dbReference type="PANTHER" id="PTHR23502:SF181">
    <property type="entry name" value="MAJOR FACILITATOR SUPERFAMILY (MFS) PROFILE DOMAIN-CONTAINING PROTEIN"/>
    <property type="match status" value="1"/>
</dbReference>
<keyword evidence="2 5" id="KW-0812">Transmembrane</keyword>
<dbReference type="AlphaFoldDB" id="A0A3M9YJ97"/>
<dbReference type="Pfam" id="PF07690">
    <property type="entry name" value="MFS_1"/>
    <property type="match status" value="1"/>
</dbReference>
<dbReference type="RefSeq" id="XP_028498309.1">
    <property type="nucleotide sequence ID" value="XM_028643258.1"/>
</dbReference>
<evidence type="ECO:0000313" key="7">
    <source>
        <dbReference type="EMBL" id="RNJ60151.1"/>
    </source>
</evidence>
<comment type="caution">
    <text evidence="7">The sequence shown here is derived from an EMBL/GenBank/DDBJ whole genome shotgun (WGS) entry which is preliminary data.</text>
</comment>
<name>A0A3M9YJ97_9PEZI</name>
<feature type="transmembrane region" description="Helical" evidence="5">
    <location>
        <begin position="455"/>
        <end position="474"/>
    </location>
</feature>